<sequence length="134" mass="14725">MKKKGKHGINIGTASILLIFSVLCLISFATLTLVNAKADYNLSKNLSDRQLAYYDACHKGNAFATAVNSGYRKGISGAIMKESIPLTDKQSLDIAIIVNSSKKSFNSDNTCSIIQWQVVNHDDTEYDYSLPVMK</sequence>
<accession>A0A1G5DJ64</accession>
<dbReference type="AlphaFoldDB" id="A0A1G5DJ64"/>
<proteinExistence type="predicted"/>
<organism evidence="1 2">
    <name type="scientific">Butyrivibrio hungatei</name>
    <dbReference type="NCBI Taxonomy" id="185008"/>
    <lineage>
        <taxon>Bacteria</taxon>
        <taxon>Bacillati</taxon>
        <taxon>Bacillota</taxon>
        <taxon>Clostridia</taxon>
        <taxon>Lachnospirales</taxon>
        <taxon>Lachnospiraceae</taxon>
        <taxon>Butyrivibrio</taxon>
    </lineage>
</organism>
<protein>
    <submittedName>
        <fullName evidence="1">Uncharacterized protein</fullName>
    </submittedName>
</protein>
<evidence type="ECO:0000313" key="1">
    <source>
        <dbReference type="EMBL" id="SCY14735.1"/>
    </source>
</evidence>
<gene>
    <name evidence="1" type="ORF">SAMN02910451_01559</name>
</gene>
<dbReference type="OrthoDB" id="2003965at2"/>
<dbReference type="Proteomes" id="UP000183047">
    <property type="component" value="Unassembled WGS sequence"/>
</dbReference>
<dbReference type="RefSeq" id="WP_074462188.1">
    <property type="nucleotide sequence ID" value="NZ_FMUR01000008.1"/>
</dbReference>
<dbReference type="EMBL" id="FMUR01000008">
    <property type="protein sequence ID" value="SCY14735.1"/>
    <property type="molecule type" value="Genomic_DNA"/>
</dbReference>
<name>A0A1G5DJ64_9FIRM</name>
<evidence type="ECO:0000313" key="2">
    <source>
        <dbReference type="Proteomes" id="UP000183047"/>
    </source>
</evidence>
<reference evidence="2" key="1">
    <citation type="submission" date="2016-10" db="EMBL/GenBank/DDBJ databases">
        <authorList>
            <person name="Varghese N."/>
            <person name="Submissions S."/>
        </authorList>
    </citation>
    <scope>NUCLEOTIDE SEQUENCE [LARGE SCALE GENOMIC DNA]</scope>
    <source>
        <strain evidence="2">XBD2006</strain>
    </source>
</reference>
<keyword evidence="2" id="KW-1185">Reference proteome</keyword>